<dbReference type="InterPro" id="IPR045345">
    <property type="entry name" value="Gag_p24_C"/>
</dbReference>
<dbReference type="PANTHER" id="PTHR40389">
    <property type="entry name" value="ENDOGENOUS RETROVIRUS GROUP K MEMBER 24 GAG POLYPROTEIN-RELATED"/>
    <property type="match status" value="1"/>
</dbReference>
<organism evidence="28 29">
    <name type="scientific">Simian immunodeficiency virus</name>
    <name type="common">SIV</name>
    <dbReference type="NCBI Taxonomy" id="11723"/>
    <lineage>
        <taxon>Viruses</taxon>
        <taxon>Riboviria</taxon>
        <taxon>Pararnavirae</taxon>
        <taxon>Artverviricota</taxon>
        <taxon>Revtraviricetes</taxon>
        <taxon>Ortervirales</taxon>
        <taxon>Retroviridae</taxon>
        <taxon>Orthoretrovirinae</taxon>
        <taxon>Lentivirus</taxon>
        <taxon>Lentivirus simimdef</taxon>
    </lineage>
</organism>
<dbReference type="SUPFAM" id="SSF47353">
    <property type="entry name" value="Retrovirus capsid dimerization domain-like"/>
    <property type="match status" value="1"/>
</dbReference>
<dbReference type="SUPFAM" id="SSF47943">
    <property type="entry name" value="Retrovirus capsid protein, N-terminal core domain"/>
    <property type="match status" value="1"/>
</dbReference>
<evidence type="ECO:0000256" key="21">
    <source>
        <dbReference type="ARBA" id="ARBA00023136"/>
    </source>
</evidence>
<dbReference type="GO" id="GO:0008270">
    <property type="term" value="F:zinc ion binding"/>
    <property type="evidence" value="ECO:0007669"/>
    <property type="project" value="UniProtKB-KW"/>
</dbReference>
<keyword evidence="7 25" id="KW-1048">Host nucleus</keyword>
<evidence type="ECO:0000256" key="15">
    <source>
        <dbReference type="ARBA" id="ARBA00022771"/>
    </source>
</evidence>
<dbReference type="GO" id="GO:0003723">
    <property type="term" value="F:RNA binding"/>
    <property type="evidence" value="ECO:0007669"/>
    <property type="project" value="UniProtKB-KW"/>
</dbReference>
<keyword evidence="11" id="KW-0519">Myristate</keyword>
<name>Q5MYY9_SIV</name>
<feature type="compositionally biased region" description="Basic and acidic residues" evidence="26">
    <location>
        <begin position="105"/>
        <end position="117"/>
    </location>
</feature>
<keyword evidence="21" id="KW-0472">Membrane</keyword>
<dbReference type="GO" id="GO:0055036">
    <property type="term" value="C:virion membrane"/>
    <property type="evidence" value="ECO:0007669"/>
    <property type="project" value="UniProtKB-SubCell"/>
</dbReference>
<feature type="region of interest" description="Disordered" evidence="26">
    <location>
        <begin position="105"/>
        <end position="139"/>
    </location>
</feature>
<proteinExistence type="inferred from homology"/>
<dbReference type="Gene3D" id="4.10.60.10">
    <property type="entry name" value="Zinc finger, CCHC-type"/>
    <property type="match status" value="1"/>
</dbReference>
<protein>
    <recommendedName>
        <fullName evidence="25">Gag polyprotein</fullName>
    </recommendedName>
    <component>
        <recommendedName>
            <fullName evidence="25">Matrix protein p17</fullName>
            <shortName evidence="25">MA</shortName>
        </recommendedName>
    </component>
</protein>
<dbReference type="Pfam" id="PF19317">
    <property type="entry name" value="Gag_p24_C"/>
    <property type="match status" value="1"/>
</dbReference>
<dbReference type="InterPro" id="IPR010999">
    <property type="entry name" value="Retrovr_matrix"/>
</dbReference>
<dbReference type="InterPro" id="IPR008919">
    <property type="entry name" value="Retrov_capsid_N"/>
</dbReference>
<dbReference type="GO" id="GO:0005198">
    <property type="term" value="F:structural molecule activity"/>
    <property type="evidence" value="ECO:0007669"/>
    <property type="project" value="InterPro"/>
</dbReference>
<evidence type="ECO:0000259" key="27">
    <source>
        <dbReference type="PROSITE" id="PS50158"/>
    </source>
</evidence>
<dbReference type="Pfam" id="PF00098">
    <property type="entry name" value="zf-CCHC"/>
    <property type="match status" value="2"/>
</dbReference>
<organismHost>
    <name type="scientific">Cercopithecidae</name>
    <name type="common">Old World monkeys</name>
    <dbReference type="NCBI Taxonomy" id="9527"/>
</organismHost>
<dbReference type="InterPro" id="IPR008916">
    <property type="entry name" value="Retrov_capsid_C"/>
</dbReference>
<keyword evidence="19 25" id="KW-0694">RNA-binding</keyword>
<evidence type="ECO:0000256" key="5">
    <source>
        <dbReference type="ARBA" id="ARBA00022553"/>
    </source>
</evidence>
<evidence type="ECO:0000256" key="12">
    <source>
        <dbReference type="ARBA" id="ARBA00022723"/>
    </source>
</evidence>
<evidence type="ECO:0000256" key="3">
    <source>
        <dbReference type="ARBA" id="ARBA00022462"/>
    </source>
</evidence>
<dbReference type="PRINTS" id="PR00234">
    <property type="entry name" value="HIV1MATRIX"/>
</dbReference>
<keyword evidence="17 25" id="KW-0946">Virion</keyword>
<evidence type="ECO:0000256" key="2">
    <source>
        <dbReference type="ARBA" id="ARBA00008364"/>
    </source>
</evidence>
<dbReference type="GO" id="GO:0042025">
    <property type="term" value="C:host cell nucleus"/>
    <property type="evidence" value="ECO:0007669"/>
    <property type="project" value="UniProtKB-SubCell"/>
</dbReference>
<dbReference type="Gene3D" id="1.20.5.760">
    <property type="entry name" value="Single helix bin"/>
    <property type="match status" value="1"/>
</dbReference>
<evidence type="ECO:0000256" key="13">
    <source>
        <dbReference type="ARBA" id="ARBA00022737"/>
    </source>
</evidence>
<sequence>MGARASVLTGGKLDRWEKVRLRPGGRKKYMMKHLVWASRELERFACNPGLMESAEGCLKLLQQLEPALKTGSEGLRSLFNTLAVLWCVHSNIEVEDTQKALEQLKKHHGEQVRKNENTENNESRQGASASSGTSGNYPIVQNAQGQMVHTPISPRTLNAWVKVVEEKAFNPEVIPMFSALSEGALPLDVNTMLNAVGGHQGAMQVLREVINEEAAEWDRMHPVHAGPIAPGQLREPRGSDIAGTTSTLQEQIGWATANPPIPVGDIYRRWVILGLNRVVKMYCPVSILDIKQGPKEPFKDYVDRFYKTMRAEQASQEVKTWMTDTLLVQNANPDCKQILKALGPGASLEEMMTACQGVGGPAHKARVLAEAMTMVQSQARTDIFFQKGPGATPRRKIKCYNCGKEGHLARNCKAPRRKGCWKCGQEGHQMKDCSGRQVNFLGKGWPSRSGRPGNFVQNRTEPTAPPAESYGYQEKEKNQEEQEEGNRLYPPLTSLKSLFGSDPSSQ</sequence>
<dbReference type="GO" id="GO:0075523">
    <property type="term" value="P:viral translational frameshifting"/>
    <property type="evidence" value="ECO:0007669"/>
    <property type="project" value="UniProtKB-KW"/>
</dbReference>
<evidence type="ECO:0000256" key="16">
    <source>
        <dbReference type="ARBA" id="ARBA00022833"/>
    </source>
</evidence>
<keyword evidence="20 25" id="KW-0543">Viral nucleoprotein</keyword>
<feature type="compositionally biased region" description="Polar residues" evidence="26">
    <location>
        <begin position="118"/>
        <end position="139"/>
    </location>
</feature>
<dbReference type="SMART" id="SM00343">
    <property type="entry name" value="ZnF_C2HC"/>
    <property type="match status" value="2"/>
</dbReference>
<evidence type="ECO:0000256" key="22">
    <source>
        <dbReference type="ARBA" id="ARBA00023200"/>
    </source>
</evidence>
<dbReference type="InterPro" id="IPR036875">
    <property type="entry name" value="Znf_CCHC_sf"/>
</dbReference>
<dbReference type="GO" id="GO:0019013">
    <property type="term" value="C:viral nucleocapsid"/>
    <property type="evidence" value="ECO:0007669"/>
    <property type="project" value="UniProtKB-KW"/>
</dbReference>
<evidence type="ECO:0000256" key="6">
    <source>
        <dbReference type="ARBA" id="ARBA00022561"/>
    </source>
</evidence>
<evidence type="ECO:0000256" key="14">
    <source>
        <dbReference type="ARBA" id="ARBA00022758"/>
    </source>
</evidence>
<dbReference type="Proteomes" id="UP000258620">
    <property type="component" value="Segment"/>
</dbReference>
<evidence type="ECO:0000256" key="4">
    <source>
        <dbReference type="ARBA" id="ARBA00022511"/>
    </source>
</evidence>
<keyword evidence="16 25" id="KW-0862">Zinc</keyword>
<keyword evidence="13" id="KW-0677">Repeat</keyword>
<dbReference type="Pfam" id="PF08705">
    <property type="entry name" value="Gag_p6"/>
    <property type="match status" value="1"/>
</dbReference>
<evidence type="ECO:0000313" key="29">
    <source>
        <dbReference type="Proteomes" id="UP000258620"/>
    </source>
</evidence>
<dbReference type="GO" id="GO:0039702">
    <property type="term" value="P:viral budding via host ESCRT complex"/>
    <property type="evidence" value="ECO:0007669"/>
    <property type="project" value="UniProtKB-KW"/>
</dbReference>
<keyword evidence="18" id="KW-1043">Host membrane</keyword>
<accession>Q5MYY9</accession>
<dbReference type="Gene3D" id="1.10.150.90">
    <property type="entry name" value="Immunodeficiency lentiviruses, gag gene matrix protein p17"/>
    <property type="match status" value="1"/>
</dbReference>
<dbReference type="Gene3D" id="1.10.375.10">
    <property type="entry name" value="Human Immunodeficiency Virus Type 1 Capsid Protein"/>
    <property type="match status" value="1"/>
</dbReference>
<gene>
    <name evidence="28" type="primary">gag</name>
</gene>
<evidence type="ECO:0000256" key="10">
    <source>
        <dbReference type="ARBA" id="ARBA00022637"/>
    </source>
</evidence>
<dbReference type="Gene3D" id="6.10.250.390">
    <property type="match status" value="1"/>
</dbReference>
<evidence type="ECO:0000256" key="7">
    <source>
        <dbReference type="ARBA" id="ARBA00022562"/>
    </source>
</evidence>
<evidence type="ECO:0000256" key="17">
    <source>
        <dbReference type="ARBA" id="ARBA00022844"/>
    </source>
</evidence>
<evidence type="ECO:0000256" key="19">
    <source>
        <dbReference type="ARBA" id="ARBA00022884"/>
    </source>
</evidence>
<evidence type="ECO:0000256" key="9">
    <source>
        <dbReference type="ARBA" id="ARBA00022612"/>
    </source>
</evidence>
<evidence type="ECO:0000256" key="24">
    <source>
        <dbReference type="PROSITE-ProRule" id="PRU00047"/>
    </source>
</evidence>
<organismHost>
    <name type="scientific">Pan troglodytes</name>
    <name type="common">Chimpanzee</name>
    <dbReference type="NCBI Taxonomy" id="9598"/>
</organismHost>
<evidence type="ECO:0000256" key="8">
    <source>
        <dbReference type="ARBA" id="ARBA00022581"/>
    </source>
</evidence>
<comment type="similarity">
    <text evidence="2">Belongs to the primate lentivirus group gag polyprotein family.</text>
</comment>
<feature type="region of interest" description="Disordered" evidence="26">
    <location>
        <begin position="444"/>
        <end position="506"/>
    </location>
</feature>
<keyword evidence="4" id="KW-1032">Host cell membrane</keyword>
<dbReference type="Pfam" id="PF00607">
    <property type="entry name" value="Gag_p24"/>
    <property type="match status" value="1"/>
</dbReference>
<evidence type="ECO:0000256" key="25">
    <source>
        <dbReference type="RuleBase" id="RU004487"/>
    </source>
</evidence>
<dbReference type="GO" id="GO:0030430">
    <property type="term" value="C:host cell cytoplasm"/>
    <property type="evidence" value="ECO:0007669"/>
    <property type="project" value="UniProtKB-SubCell"/>
</dbReference>
<dbReference type="SUPFAM" id="SSF47836">
    <property type="entry name" value="Retroviral matrix proteins"/>
    <property type="match status" value="1"/>
</dbReference>
<comment type="subcellular location">
    <subcellularLocation>
        <location evidence="1">Host cell membrane</location>
        <topology evidence="1">Lipid-anchor</topology>
    </subcellularLocation>
    <subcellularLocation>
        <location evidence="25">Virion</location>
    </subcellularLocation>
    <subcellularLocation>
        <location evidence="25">Host cytoplasm</location>
    </subcellularLocation>
    <subcellularLocation>
        <location evidence="25">Host nucleus</location>
    </subcellularLocation>
</comment>
<keyword evidence="6 25" id="KW-0167">Capsid protein</keyword>
<dbReference type="InterPro" id="IPR001878">
    <property type="entry name" value="Znf_CCHC"/>
</dbReference>
<evidence type="ECO:0000313" key="28">
    <source>
        <dbReference type="EMBL" id="AAR02350.1"/>
    </source>
</evidence>
<keyword evidence="8 25" id="KW-0945">Host-virus interaction</keyword>
<dbReference type="InterPro" id="IPR000071">
    <property type="entry name" value="Lentvrl_matrix_N"/>
</dbReference>
<comment type="subcellular location">
    <molecule>Matrix protein p17</molecule>
    <subcellularLocation>
        <location evidence="25">Virion membrane</location>
        <topology evidence="25">Lipid-anchor</topology>
    </subcellularLocation>
    <subcellularLocation>
        <location evidence="25">Host nucleus</location>
    </subcellularLocation>
    <subcellularLocation>
        <location evidence="25">Host cytoplasm</location>
    </subcellularLocation>
</comment>
<dbReference type="EMBL" id="AY169968">
    <property type="protein sequence ID" value="AAR02350.1"/>
    <property type="molecule type" value="Genomic_RNA"/>
</dbReference>
<evidence type="ECO:0000256" key="18">
    <source>
        <dbReference type="ARBA" id="ARBA00022870"/>
    </source>
</evidence>
<dbReference type="InterPro" id="IPR050195">
    <property type="entry name" value="Primate_lentivir_Gag_pol-like"/>
</dbReference>
<keyword evidence="12 25" id="KW-0479">Metal-binding</keyword>
<evidence type="ECO:0000256" key="11">
    <source>
        <dbReference type="ARBA" id="ARBA00022707"/>
    </source>
</evidence>
<keyword evidence="22 25" id="KW-1035">Host cytoplasm</keyword>
<keyword evidence="23" id="KW-0449">Lipoprotein</keyword>
<reference evidence="28 29" key="1">
    <citation type="journal article" date="2005" name="J. Virol.">
        <title>Simian immunodeficiency virus infection in wild-caught chimpanzees from cameroon.</title>
        <authorList>
            <person name="Nerrienet E."/>
            <person name="Santiago M.L."/>
            <person name="Foupouapouognigni Y."/>
            <person name="Bailes E."/>
            <person name="Mundy N.I."/>
            <person name="Njinku B."/>
            <person name="Kfutwah A."/>
            <person name="Muller-Trutwin M.C."/>
            <person name="Barre-Sinoussi F."/>
            <person name="Shaw G.M."/>
            <person name="Sharp P.M."/>
            <person name="Hahn B.H."/>
            <person name="Ayouba A."/>
        </authorList>
    </citation>
    <scope>NUCLEOTIDE SEQUENCE [LARGE SCALE GENOMIC DNA]</scope>
    <source>
        <strain evidence="28">SIVcpzCAM13</strain>
    </source>
</reference>
<evidence type="ECO:0000256" key="1">
    <source>
        <dbReference type="ARBA" id="ARBA00004425"/>
    </source>
</evidence>
<dbReference type="InterPro" id="IPR012344">
    <property type="entry name" value="Matrix_HIV/RSV_N"/>
</dbReference>
<feature type="domain" description="CCHC-type" evidence="27">
    <location>
        <begin position="420"/>
        <end position="433"/>
    </location>
</feature>
<keyword evidence="3" id="KW-1187">Viral budding via the host ESCRT complexes</keyword>
<keyword evidence="10" id="KW-1198">Viral budding</keyword>
<comment type="PTM">
    <molecule>Gag-Pol polyprotein</molecule>
    <text evidence="25">Specific enzymatic cleavages by the viral protease yield mature proteins.</text>
</comment>
<keyword evidence="14" id="KW-0688">Ribosomal frameshifting</keyword>
<feature type="domain" description="CCHC-type" evidence="27">
    <location>
        <begin position="398"/>
        <end position="413"/>
    </location>
</feature>
<evidence type="ECO:0000256" key="20">
    <source>
        <dbReference type="ARBA" id="ARBA00023086"/>
    </source>
</evidence>
<dbReference type="SUPFAM" id="SSF57756">
    <property type="entry name" value="Retrovirus zinc finger-like domains"/>
    <property type="match status" value="1"/>
</dbReference>
<dbReference type="Pfam" id="PF00540">
    <property type="entry name" value="Gag_p17"/>
    <property type="match status" value="1"/>
</dbReference>
<keyword evidence="5" id="KW-0597">Phosphoprotein</keyword>
<keyword evidence="15 24" id="KW-0863">Zinc-finger</keyword>
<dbReference type="Gene3D" id="1.10.1200.30">
    <property type="match status" value="1"/>
</dbReference>
<dbReference type="PROSITE" id="PS50158">
    <property type="entry name" value="ZF_CCHC"/>
    <property type="match status" value="2"/>
</dbReference>
<dbReference type="InterPro" id="IPR014817">
    <property type="entry name" value="Gag_p6"/>
</dbReference>
<feature type="compositionally biased region" description="Basic and acidic residues" evidence="26">
    <location>
        <begin position="473"/>
        <end position="486"/>
    </location>
</feature>
<dbReference type="PANTHER" id="PTHR40389:SF4">
    <property type="match status" value="1"/>
</dbReference>
<dbReference type="GO" id="GO:0020002">
    <property type="term" value="C:host cell plasma membrane"/>
    <property type="evidence" value="ECO:0007669"/>
    <property type="project" value="UniProtKB-SubCell"/>
</dbReference>
<evidence type="ECO:0000256" key="26">
    <source>
        <dbReference type="SAM" id="MobiDB-lite"/>
    </source>
</evidence>
<keyword evidence="9" id="KW-1188">Viral release from host cell</keyword>
<evidence type="ECO:0000256" key="23">
    <source>
        <dbReference type="ARBA" id="ARBA00023288"/>
    </source>
</evidence>